<name>X1VF20_9ZZZZ</name>
<dbReference type="PANTHER" id="PTHR41775:SF1">
    <property type="entry name" value="PEPTIDASE M6-LIKE DOMAIN-CONTAINING PROTEIN"/>
    <property type="match status" value="1"/>
</dbReference>
<gene>
    <name evidence="1" type="ORF">S12H4_42248</name>
</gene>
<feature type="non-terminal residue" evidence="1">
    <location>
        <position position="194"/>
    </location>
</feature>
<dbReference type="EMBL" id="BARW01025829">
    <property type="protein sequence ID" value="GAJ12896.1"/>
    <property type="molecule type" value="Genomic_DNA"/>
</dbReference>
<organism evidence="1">
    <name type="scientific">marine sediment metagenome</name>
    <dbReference type="NCBI Taxonomy" id="412755"/>
    <lineage>
        <taxon>unclassified sequences</taxon>
        <taxon>metagenomes</taxon>
        <taxon>ecological metagenomes</taxon>
    </lineage>
</organism>
<dbReference type="AlphaFoldDB" id="X1VF20"/>
<reference evidence="1" key="1">
    <citation type="journal article" date="2014" name="Front. Microbiol.">
        <title>High frequency of phylogenetically diverse reductive dehalogenase-homologous genes in deep subseafloor sedimentary metagenomes.</title>
        <authorList>
            <person name="Kawai M."/>
            <person name="Futagami T."/>
            <person name="Toyoda A."/>
            <person name="Takaki Y."/>
            <person name="Nishi S."/>
            <person name="Hori S."/>
            <person name="Arai W."/>
            <person name="Tsubouchi T."/>
            <person name="Morono Y."/>
            <person name="Uchiyama I."/>
            <person name="Ito T."/>
            <person name="Fujiyama A."/>
            <person name="Inagaki F."/>
            <person name="Takami H."/>
        </authorList>
    </citation>
    <scope>NUCLEOTIDE SEQUENCE</scope>
    <source>
        <strain evidence="1">Expedition CK06-06</strain>
    </source>
</reference>
<comment type="caution">
    <text evidence="1">The sequence shown here is derived from an EMBL/GenBank/DDBJ whole genome shotgun (WGS) entry which is preliminary data.</text>
</comment>
<accession>X1VF20</accession>
<dbReference type="PANTHER" id="PTHR41775">
    <property type="entry name" value="SECRETED PROTEIN-RELATED"/>
    <property type="match status" value="1"/>
</dbReference>
<protein>
    <submittedName>
        <fullName evidence="1">Uncharacterized protein</fullName>
    </submittedName>
</protein>
<proteinExistence type="predicted"/>
<sequence length="194" mass="21806">MAVGTIIGELSHAYGTTDLMDKIYVDPPNDSAGIGFWGLLGRGALGWNERNGPVGPSAYNRFLMNCTGPYNSNLVDIYGIHKGIRMKDVGHPDGKTYRLWVDDFEYFLLEFRSNSGLCYYDRNIPESGMLIWHIDRTNSNSTELYKLSDLECADGRFRDKGYPAGNIPDPVKGGDNLDFWAHDNSYTLKYNGNQ</sequence>
<evidence type="ECO:0000313" key="1">
    <source>
        <dbReference type="EMBL" id="GAJ12896.1"/>
    </source>
</evidence>